<feature type="compositionally biased region" description="Basic and acidic residues" evidence="1">
    <location>
        <begin position="189"/>
        <end position="204"/>
    </location>
</feature>
<evidence type="ECO:0000313" key="2">
    <source>
        <dbReference type="EMBL" id="TNN83926.1"/>
    </source>
</evidence>
<reference evidence="2 3" key="1">
    <citation type="submission" date="2019-03" db="EMBL/GenBank/DDBJ databases">
        <title>First draft genome of Liparis tanakae, snailfish: a comprehensive survey of snailfish specific genes.</title>
        <authorList>
            <person name="Kim W."/>
            <person name="Song I."/>
            <person name="Jeong J.-H."/>
            <person name="Kim D."/>
            <person name="Kim S."/>
            <person name="Ryu S."/>
            <person name="Song J.Y."/>
            <person name="Lee S.K."/>
        </authorList>
    </citation>
    <scope>NUCLEOTIDE SEQUENCE [LARGE SCALE GENOMIC DNA]</scope>
    <source>
        <tissue evidence="2">Muscle</tissue>
    </source>
</reference>
<evidence type="ECO:0000256" key="1">
    <source>
        <dbReference type="SAM" id="MobiDB-lite"/>
    </source>
</evidence>
<gene>
    <name evidence="2" type="ORF">EYF80_005797</name>
</gene>
<protein>
    <submittedName>
        <fullName evidence="2">Uncharacterized protein</fullName>
    </submittedName>
</protein>
<dbReference type="AlphaFoldDB" id="A0A4Z2J181"/>
<keyword evidence="3" id="KW-1185">Reference proteome</keyword>
<name>A0A4Z2J181_9TELE</name>
<dbReference type="Proteomes" id="UP000314294">
    <property type="component" value="Unassembled WGS sequence"/>
</dbReference>
<comment type="caution">
    <text evidence="2">The sequence shown here is derived from an EMBL/GenBank/DDBJ whole genome shotgun (WGS) entry which is preliminary data.</text>
</comment>
<accession>A0A4Z2J181</accession>
<dbReference type="EMBL" id="SRLO01000030">
    <property type="protein sequence ID" value="TNN83926.1"/>
    <property type="molecule type" value="Genomic_DNA"/>
</dbReference>
<organism evidence="2 3">
    <name type="scientific">Liparis tanakae</name>
    <name type="common">Tanaka's snailfish</name>
    <dbReference type="NCBI Taxonomy" id="230148"/>
    <lineage>
        <taxon>Eukaryota</taxon>
        <taxon>Metazoa</taxon>
        <taxon>Chordata</taxon>
        <taxon>Craniata</taxon>
        <taxon>Vertebrata</taxon>
        <taxon>Euteleostomi</taxon>
        <taxon>Actinopterygii</taxon>
        <taxon>Neopterygii</taxon>
        <taxon>Teleostei</taxon>
        <taxon>Neoteleostei</taxon>
        <taxon>Acanthomorphata</taxon>
        <taxon>Eupercaria</taxon>
        <taxon>Perciformes</taxon>
        <taxon>Cottioidei</taxon>
        <taxon>Cottales</taxon>
        <taxon>Liparidae</taxon>
        <taxon>Liparis</taxon>
    </lineage>
</organism>
<evidence type="ECO:0000313" key="3">
    <source>
        <dbReference type="Proteomes" id="UP000314294"/>
    </source>
</evidence>
<sequence length="232" mass="25802">MYNCFGWKGTLDLPGLTQVIRAFQDETHVPTLIGDESADTHVQGLGVTASPVQHLGRQLHHEAQALGFALESAGVVRVVVQGQPLVVLTLVSYVCMSRTLLGTEIACVWRAILRAPAPSFPSNGRLRWDEVGRGGTESLDVSQRTSDILATAKTTYKFVNRADWTRAWGEVADRRPYLELRHRLREYEAPPPQVREHSLHEPQASHRVSLSSSDRAVRELYTAGGKTRVEQK</sequence>
<feature type="region of interest" description="Disordered" evidence="1">
    <location>
        <begin position="189"/>
        <end position="232"/>
    </location>
</feature>
<proteinExistence type="predicted"/>